<organism evidence="1">
    <name type="scientific">Phytophthora nicotianae</name>
    <name type="common">Potato buckeye rot agent</name>
    <name type="synonym">Phytophthora parasitica</name>
    <dbReference type="NCBI Taxonomy" id="4792"/>
    <lineage>
        <taxon>Eukaryota</taxon>
        <taxon>Sar</taxon>
        <taxon>Stramenopiles</taxon>
        <taxon>Oomycota</taxon>
        <taxon>Peronosporomycetes</taxon>
        <taxon>Peronosporales</taxon>
        <taxon>Peronosporaceae</taxon>
        <taxon>Phytophthora</taxon>
    </lineage>
</organism>
<dbReference type="AlphaFoldDB" id="W2MYU1"/>
<reference evidence="1" key="1">
    <citation type="submission" date="2013-11" db="EMBL/GenBank/DDBJ databases">
        <title>The Genome Sequence of Phytophthora parasitica IAC_01/95.</title>
        <authorList>
            <consortium name="The Broad Institute Genomics Platform"/>
            <person name="Russ C."/>
            <person name="Tyler B."/>
            <person name="Panabieres F."/>
            <person name="Shan W."/>
            <person name="Tripathy S."/>
            <person name="Grunwald N."/>
            <person name="Machado M."/>
            <person name="Johnson C.S."/>
            <person name="Arredondo F."/>
            <person name="Hong C."/>
            <person name="Coffey M."/>
            <person name="Young S.K."/>
            <person name="Zeng Q."/>
            <person name="Gargeya S."/>
            <person name="Fitzgerald M."/>
            <person name="Abouelleil A."/>
            <person name="Alvarado L."/>
            <person name="Chapman S.B."/>
            <person name="Gainer-Dewar J."/>
            <person name="Goldberg J."/>
            <person name="Griggs A."/>
            <person name="Gujja S."/>
            <person name="Hansen M."/>
            <person name="Howarth C."/>
            <person name="Imamovic A."/>
            <person name="Ireland A."/>
            <person name="Larimer J."/>
            <person name="McCowan C."/>
            <person name="Murphy C."/>
            <person name="Pearson M."/>
            <person name="Poon T.W."/>
            <person name="Priest M."/>
            <person name="Roberts A."/>
            <person name="Saif S."/>
            <person name="Shea T."/>
            <person name="Sykes S."/>
            <person name="Wortman J."/>
            <person name="Nusbaum C."/>
            <person name="Birren B."/>
        </authorList>
    </citation>
    <scope>NUCLEOTIDE SEQUENCE [LARGE SCALE GENOMIC DNA]</scope>
    <source>
        <strain evidence="1">IAC_01/95</strain>
    </source>
</reference>
<gene>
    <name evidence="1" type="ORF">L914_13356</name>
</gene>
<dbReference type="EMBL" id="KI694295">
    <property type="protein sequence ID" value="ETM40793.1"/>
    <property type="molecule type" value="Genomic_DNA"/>
</dbReference>
<accession>W2MYU1</accession>
<name>W2MYU1_PHYNI</name>
<dbReference type="Proteomes" id="UP000054532">
    <property type="component" value="Unassembled WGS sequence"/>
</dbReference>
<evidence type="ECO:0000313" key="1">
    <source>
        <dbReference type="EMBL" id="ETM40793.1"/>
    </source>
</evidence>
<protein>
    <submittedName>
        <fullName evidence="1">Uncharacterized protein</fullName>
    </submittedName>
</protein>
<proteinExistence type="predicted"/>
<sequence length="31" mass="3560">MVSRRFRPQAPSISSHRLAIPHCWSSPRSLV</sequence>